<sequence>MEMENLQRAEVGFIAGKQGRHFLNRKNLSRKVLLAMDNCPSHPDSEEMVSGEIKTIFLPPNITPFFPANGKPQDELQTQAFENSLL</sequence>
<gene>
    <name evidence="1" type="ORF">PR048_006642</name>
</gene>
<organism evidence="1 2">
    <name type="scientific">Dryococelus australis</name>
    <dbReference type="NCBI Taxonomy" id="614101"/>
    <lineage>
        <taxon>Eukaryota</taxon>
        <taxon>Metazoa</taxon>
        <taxon>Ecdysozoa</taxon>
        <taxon>Arthropoda</taxon>
        <taxon>Hexapoda</taxon>
        <taxon>Insecta</taxon>
        <taxon>Pterygota</taxon>
        <taxon>Neoptera</taxon>
        <taxon>Polyneoptera</taxon>
        <taxon>Phasmatodea</taxon>
        <taxon>Verophasmatodea</taxon>
        <taxon>Anareolatae</taxon>
        <taxon>Phasmatidae</taxon>
        <taxon>Eurycanthinae</taxon>
        <taxon>Dryococelus</taxon>
    </lineage>
</organism>
<dbReference type="Proteomes" id="UP001159363">
    <property type="component" value="Chromosome 2"/>
</dbReference>
<evidence type="ECO:0008006" key="3">
    <source>
        <dbReference type="Google" id="ProtNLM"/>
    </source>
</evidence>
<protein>
    <recommendedName>
        <fullName evidence="3">DDE-1 domain-containing protein</fullName>
    </recommendedName>
</protein>
<proteinExistence type="predicted"/>
<keyword evidence="2" id="KW-1185">Reference proteome</keyword>
<reference evidence="1 2" key="1">
    <citation type="submission" date="2023-02" db="EMBL/GenBank/DDBJ databases">
        <title>LHISI_Scaffold_Assembly.</title>
        <authorList>
            <person name="Stuart O.P."/>
            <person name="Cleave R."/>
            <person name="Magrath M.J.L."/>
            <person name="Mikheyev A.S."/>
        </authorList>
    </citation>
    <scope>NUCLEOTIDE SEQUENCE [LARGE SCALE GENOMIC DNA]</scope>
    <source>
        <strain evidence="1">Daus_M_001</strain>
        <tissue evidence="1">Leg muscle</tissue>
    </source>
</reference>
<dbReference type="EMBL" id="JARBHB010000002">
    <property type="protein sequence ID" value="KAJ8894032.1"/>
    <property type="molecule type" value="Genomic_DNA"/>
</dbReference>
<evidence type="ECO:0000313" key="1">
    <source>
        <dbReference type="EMBL" id="KAJ8894032.1"/>
    </source>
</evidence>
<name>A0ABQ9IBH7_9NEOP</name>
<comment type="caution">
    <text evidence="1">The sequence shown here is derived from an EMBL/GenBank/DDBJ whole genome shotgun (WGS) entry which is preliminary data.</text>
</comment>
<evidence type="ECO:0000313" key="2">
    <source>
        <dbReference type="Proteomes" id="UP001159363"/>
    </source>
</evidence>
<accession>A0ABQ9IBH7</accession>